<accession>A0A317XHR0</accession>
<evidence type="ECO:0008006" key="4">
    <source>
        <dbReference type="Google" id="ProtNLM"/>
    </source>
</evidence>
<proteinExistence type="predicted"/>
<name>A0A317XHR0_9BASI</name>
<evidence type="ECO:0000256" key="1">
    <source>
        <dbReference type="SAM" id="MobiDB-lite"/>
    </source>
</evidence>
<reference evidence="2 3" key="1">
    <citation type="journal article" date="2018" name="Mol. Biol. Evol.">
        <title>Broad Genomic Sampling Reveals a Smut Pathogenic Ancestry of the Fungal Clade Ustilaginomycotina.</title>
        <authorList>
            <person name="Kijpornyongpan T."/>
            <person name="Mondo S.J."/>
            <person name="Barry K."/>
            <person name="Sandor L."/>
            <person name="Lee J."/>
            <person name="Lipzen A."/>
            <person name="Pangilinan J."/>
            <person name="LaButti K."/>
            <person name="Hainaut M."/>
            <person name="Henrissat B."/>
            <person name="Grigoriev I.V."/>
            <person name="Spatafora J.W."/>
            <person name="Aime M.C."/>
        </authorList>
    </citation>
    <scope>NUCLEOTIDE SEQUENCE [LARGE SCALE GENOMIC DNA]</scope>
    <source>
        <strain evidence="2 3">MCA 3645</strain>
    </source>
</reference>
<dbReference type="EMBL" id="KZ819204">
    <property type="protein sequence ID" value="PWY97591.1"/>
    <property type="molecule type" value="Genomic_DNA"/>
</dbReference>
<protein>
    <recommendedName>
        <fullName evidence="4">F-box domain-containing protein</fullName>
    </recommendedName>
</protein>
<sequence>MALHLTTLPPEILHRIAESYLDGLESGNNVGSVLSTCSLFRDLFLPKLYSAICLFSLEQLSLFVSPSSGSHRYCPLYTTRSIIINILGVPGGGDGTLFSITGDGKELSRNRLLLASRALSLCPRVRSVSLEFFSVRHSELLTSAQFREAEATAFESALNRLSSLETLRWTPPRIEPSAIMGLSIVVVDQVIQPLARGLAGCQSLRALELWNSMLPDNGGSELAASLISLAQSRHTSNDAFRVNSDDDDATAPAITLNMRSVTGLDPKVVSELAMARPPIKINIADGFIGSIWGPRLDSKSIEECVRDAMDAARSSTESTPAASSAGSSESSSPLSTRETSRETTPDPLFESTIRKITDNVTIKVLRGGIAGSRLMSTYA</sequence>
<dbReference type="Proteomes" id="UP000246740">
    <property type="component" value="Unassembled WGS sequence"/>
</dbReference>
<dbReference type="OrthoDB" id="2548305at2759"/>
<dbReference type="AlphaFoldDB" id="A0A317XHR0"/>
<feature type="region of interest" description="Disordered" evidence="1">
    <location>
        <begin position="308"/>
        <end position="350"/>
    </location>
</feature>
<dbReference type="InParanoid" id="A0A317XHR0"/>
<dbReference type="Gene3D" id="3.80.10.10">
    <property type="entry name" value="Ribonuclease Inhibitor"/>
    <property type="match status" value="1"/>
</dbReference>
<evidence type="ECO:0000313" key="3">
    <source>
        <dbReference type="Proteomes" id="UP000246740"/>
    </source>
</evidence>
<organism evidence="2 3">
    <name type="scientific">Testicularia cyperi</name>
    <dbReference type="NCBI Taxonomy" id="1882483"/>
    <lineage>
        <taxon>Eukaryota</taxon>
        <taxon>Fungi</taxon>
        <taxon>Dikarya</taxon>
        <taxon>Basidiomycota</taxon>
        <taxon>Ustilaginomycotina</taxon>
        <taxon>Ustilaginomycetes</taxon>
        <taxon>Ustilaginales</taxon>
        <taxon>Anthracoideaceae</taxon>
        <taxon>Testicularia</taxon>
    </lineage>
</organism>
<dbReference type="SUPFAM" id="SSF52047">
    <property type="entry name" value="RNI-like"/>
    <property type="match status" value="1"/>
</dbReference>
<keyword evidence="3" id="KW-1185">Reference proteome</keyword>
<gene>
    <name evidence="2" type="ORF">BCV70DRAFT_47915</name>
</gene>
<evidence type="ECO:0000313" key="2">
    <source>
        <dbReference type="EMBL" id="PWY97591.1"/>
    </source>
</evidence>
<feature type="compositionally biased region" description="Low complexity" evidence="1">
    <location>
        <begin position="311"/>
        <end position="337"/>
    </location>
</feature>
<dbReference type="InterPro" id="IPR032675">
    <property type="entry name" value="LRR_dom_sf"/>
</dbReference>